<proteinExistence type="predicted"/>
<evidence type="ECO:0000313" key="6">
    <source>
        <dbReference type="EMBL" id="KAE8698075.1"/>
    </source>
</evidence>
<dbReference type="PROSITE" id="PS50966">
    <property type="entry name" value="ZF_SWIM"/>
    <property type="match status" value="1"/>
</dbReference>
<dbReference type="AlphaFoldDB" id="A0A6A3A497"/>
<dbReference type="PANTHER" id="PTHR31973:SF195">
    <property type="entry name" value="MUDR FAMILY TRANSPOSASE"/>
    <property type="match status" value="1"/>
</dbReference>
<dbReference type="InterPro" id="IPR007527">
    <property type="entry name" value="Znf_SWIM"/>
</dbReference>
<keyword evidence="1" id="KW-0479">Metal-binding</keyword>
<dbReference type="GO" id="GO:0008270">
    <property type="term" value="F:zinc ion binding"/>
    <property type="evidence" value="ECO:0007669"/>
    <property type="project" value="UniProtKB-KW"/>
</dbReference>
<accession>A0A6A3A497</accession>
<sequence>MLAMGANTRMVVELKTGKKTGKVGIDRKRDKQAAAKRGGGGTVGRSVPLNCYGKKLVPTTATFELSNNNDVQMMVEAQSNYSDAAIEMYAHFVQVRIVRGQSLSSHYGLAEQVDNPTTIMCNDFNAIMGRHSSATPYDMGRHSTASFFDLNVDMPSSSRGRRASSRFFYLNVESMEEPSSPPEEPLRDPGAETGLFIHPESPQFNSDDGPEFADMPHLGDYGYYSSINNVVQDGNRNILPVAFAIVEGEDTDSWVFFLRNLRAHVITKEKICVISDRGAGIKAAMESLGPMWQPPFVQHRVARPLQGIEAMSLRVNLRDKTCDCRFFQALKYPCSHVIVACSHTRQDYNHFVDPVYLLSEVFKVYEFEFPPIGNDKDPDEVQD</sequence>
<protein>
    <recommendedName>
        <fullName evidence="5">SWIM-type domain-containing protein</fullName>
    </recommendedName>
</protein>
<dbReference type="Pfam" id="PF04434">
    <property type="entry name" value="SWIM"/>
    <property type="match status" value="1"/>
</dbReference>
<evidence type="ECO:0000256" key="3">
    <source>
        <dbReference type="ARBA" id="ARBA00022833"/>
    </source>
</evidence>
<feature type="domain" description="SWIM-type" evidence="5">
    <location>
        <begin position="313"/>
        <end position="345"/>
    </location>
</feature>
<dbReference type="EMBL" id="VEPZ02001047">
    <property type="protein sequence ID" value="KAE8698075.1"/>
    <property type="molecule type" value="Genomic_DNA"/>
</dbReference>
<evidence type="ECO:0000313" key="7">
    <source>
        <dbReference type="Proteomes" id="UP000436088"/>
    </source>
</evidence>
<name>A0A6A3A497_HIBSY</name>
<keyword evidence="3" id="KW-0862">Zinc</keyword>
<evidence type="ECO:0000259" key="5">
    <source>
        <dbReference type="PROSITE" id="PS50966"/>
    </source>
</evidence>
<dbReference type="InterPro" id="IPR006564">
    <property type="entry name" value="Znf_PMZ"/>
</dbReference>
<evidence type="ECO:0000256" key="1">
    <source>
        <dbReference type="ARBA" id="ARBA00022723"/>
    </source>
</evidence>
<organism evidence="6 7">
    <name type="scientific">Hibiscus syriacus</name>
    <name type="common">Rose of Sharon</name>
    <dbReference type="NCBI Taxonomy" id="106335"/>
    <lineage>
        <taxon>Eukaryota</taxon>
        <taxon>Viridiplantae</taxon>
        <taxon>Streptophyta</taxon>
        <taxon>Embryophyta</taxon>
        <taxon>Tracheophyta</taxon>
        <taxon>Spermatophyta</taxon>
        <taxon>Magnoliopsida</taxon>
        <taxon>eudicotyledons</taxon>
        <taxon>Gunneridae</taxon>
        <taxon>Pentapetalae</taxon>
        <taxon>rosids</taxon>
        <taxon>malvids</taxon>
        <taxon>Malvales</taxon>
        <taxon>Malvaceae</taxon>
        <taxon>Malvoideae</taxon>
        <taxon>Hibiscus</taxon>
    </lineage>
</organism>
<keyword evidence="2 4" id="KW-0863">Zinc-finger</keyword>
<keyword evidence="7" id="KW-1185">Reference proteome</keyword>
<evidence type="ECO:0000256" key="4">
    <source>
        <dbReference type="PROSITE-ProRule" id="PRU00325"/>
    </source>
</evidence>
<dbReference type="Proteomes" id="UP000436088">
    <property type="component" value="Unassembled WGS sequence"/>
</dbReference>
<comment type="caution">
    <text evidence="6">The sequence shown here is derived from an EMBL/GenBank/DDBJ whole genome shotgun (WGS) entry which is preliminary data.</text>
</comment>
<dbReference type="InterPro" id="IPR018289">
    <property type="entry name" value="MULE_transposase_dom"/>
</dbReference>
<dbReference type="Pfam" id="PF10551">
    <property type="entry name" value="MULE"/>
    <property type="match status" value="1"/>
</dbReference>
<dbReference type="SMART" id="SM00575">
    <property type="entry name" value="ZnF_PMZ"/>
    <property type="match status" value="1"/>
</dbReference>
<reference evidence="6" key="1">
    <citation type="submission" date="2019-09" db="EMBL/GenBank/DDBJ databases">
        <title>Draft genome information of white flower Hibiscus syriacus.</title>
        <authorList>
            <person name="Kim Y.-M."/>
        </authorList>
    </citation>
    <scope>NUCLEOTIDE SEQUENCE [LARGE SCALE GENOMIC DNA]</scope>
    <source>
        <strain evidence="6">YM2019G1</strain>
    </source>
</reference>
<gene>
    <name evidence="6" type="ORF">F3Y22_tig00110602pilonHSYRG00085</name>
</gene>
<dbReference type="PANTHER" id="PTHR31973">
    <property type="entry name" value="POLYPROTEIN, PUTATIVE-RELATED"/>
    <property type="match status" value="1"/>
</dbReference>
<evidence type="ECO:0000256" key="2">
    <source>
        <dbReference type="ARBA" id="ARBA00022771"/>
    </source>
</evidence>